<keyword evidence="2" id="KW-0436">Ligase</keyword>
<comment type="caution">
    <text evidence="2">The sequence shown here is derived from an EMBL/GenBank/DDBJ whole genome shotgun (WGS) entry which is preliminary data.</text>
</comment>
<keyword evidence="1" id="KW-1133">Transmembrane helix</keyword>
<feature type="transmembrane region" description="Helical" evidence="1">
    <location>
        <begin position="49"/>
        <end position="69"/>
    </location>
</feature>
<dbReference type="GO" id="GO:0016874">
    <property type="term" value="F:ligase activity"/>
    <property type="evidence" value="ECO:0007669"/>
    <property type="project" value="UniProtKB-KW"/>
</dbReference>
<evidence type="ECO:0000256" key="1">
    <source>
        <dbReference type="SAM" id="Phobius"/>
    </source>
</evidence>
<reference evidence="2 3" key="1">
    <citation type="journal article" date="2016" name="Genome Announc.">
        <title>Draft Genome Sequences of Five Rapidly Growing Mycobacterium Species, M. thermoresistibile, M. fortuitum subsp. acetamidolyticum, M. canariasense, M. brisbanense, and M. novocastrense.</title>
        <authorList>
            <person name="Katahira K."/>
            <person name="Ogura Y."/>
            <person name="Gotoh Y."/>
            <person name="Hayashi T."/>
        </authorList>
    </citation>
    <scope>NUCLEOTIDE SEQUENCE [LARGE SCALE GENOMIC DNA]</scope>
    <source>
        <strain evidence="2 3">JCM18114</strain>
    </source>
</reference>
<gene>
    <name evidence="2" type="ORF">RMCN_5898</name>
</gene>
<keyword evidence="3" id="KW-1185">Reference proteome</keyword>
<dbReference type="Proteomes" id="UP000069773">
    <property type="component" value="Unassembled WGS sequence"/>
</dbReference>
<keyword evidence="1" id="KW-0472">Membrane</keyword>
<sequence length="97" mass="9867">MTMTDHMPTADGSCAADGLATLALLLHAMALLASTACLAAFLIGHSTVALTAGVLAVLHLVGARATVFLDSSLEKRRLGREASARPFGEYALAAGSL</sequence>
<dbReference type="EMBL" id="BCTA01000099">
    <property type="protein sequence ID" value="GAT12765.1"/>
    <property type="molecule type" value="Genomic_DNA"/>
</dbReference>
<organism evidence="2 3">
    <name type="scientific">Mycolicibacterium novocastrense</name>
    <name type="common">Mycobacterium novocastrense</name>
    <dbReference type="NCBI Taxonomy" id="59813"/>
    <lineage>
        <taxon>Bacteria</taxon>
        <taxon>Bacillati</taxon>
        <taxon>Actinomycetota</taxon>
        <taxon>Actinomycetes</taxon>
        <taxon>Mycobacteriales</taxon>
        <taxon>Mycobacteriaceae</taxon>
        <taxon>Mycolicibacterium</taxon>
    </lineage>
</organism>
<keyword evidence="1" id="KW-0812">Transmembrane</keyword>
<accession>A0ABQ0KTE8</accession>
<protein>
    <submittedName>
        <fullName evidence="2">Histidine--tRNA ligase</fullName>
    </submittedName>
</protein>
<proteinExistence type="predicted"/>
<name>A0ABQ0KTE8_MYCNV</name>
<evidence type="ECO:0000313" key="2">
    <source>
        <dbReference type="EMBL" id="GAT12765.1"/>
    </source>
</evidence>
<evidence type="ECO:0000313" key="3">
    <source>
        <dbReference type="Proteomes" id="UP000069773"/>
    </source>
</evidence>